<feature type="transmembrane region" description="Helical" evidence="6">
    <location>
        <begin position="505"/>
        <end position="524"/>
    </location>
</feature>
<keyword evidence="2" id="KW-1003">Cell membrane</keyword>
<evidence type="ECO:0000259" key="7">
    <source>
        <dbReference type="Pfam" id="PF03772"/>
    </source>
</evidence>
<evidence type="ECO:0000256" key="6">
    <source>
        <dbReference type="SAM" id="Phobius"/>
    </source>
</evidence>
<dbReference type="NCBIfam" id="TIGR00360">
    <property type="entry name" value="ComEC_N-term"/>
    <property type="match status" value="1"/>
</dbReference>
<dbReference type="InterPro" id="IPR052159">
    <property type="entry name" value="Competence_DNA_uptake"/>
</dbReference>
<gene>
    <name evidence="9" type="ORF">EOE18_14575</name>
</gene>
<evidence type="ECO:0000259" key="8">
    <source>
        <dbReference type="Pfam" id="PF13567"/>
    </source>
</evidence>
<dbReference type="AlphaFoldDB" id="A0A437N1L6"/>
<dbReference type="EMBL" id="SACO01000012">
    <property type="protein sequence ID" value="RVU03795.1"/>
    <property type="molecule type" value="Genomic_DNA"/>
</dbReference>
<feature type="transmembrane region" description="Helical" evidence="6">
    <location>
        <begin position="442"/>
        <end position="464"/>
    </location>
</feature>
<feature type="transmembrane region" description="Helical" evidence="6">
    <location>
        <begin position="298"/>
        <end position="317"/>
    </location>
</feature>
<name>A0A437N1L6_9SPHN</name>
<dbReference type="InterPro" id="IPR025405">
    <property type="entry name" value="DUF4131"/>
</dbReference>
<keyword evidence="5 6" id="KW-0472">Membrane</keyword>
<reference evidence="9 10" key="1">
    <citation type="submission" date="2019-01" db="EMBL/GenBank/DDBJ databases">
        <authorList>
            <person name="Chen W.-M."/>
        </authorList>
    </citation>
    <scope>NUCLEOTIDE SEQUENCE [LARGE SCALE GENOMIC DNA]</scope>
    <source>
        <strain evidence="9 10">FSY-9</strain>
    </source>
</reference>
<dbReference type="Proteomes" id="UP000282837">
    <property type="component" value="Unassembled WGS sequence"/>
</dbReference>
<evidence type="ECO:0000256" key="5">
    <source>
        <dbReference type="ARBA" id="ARBA00023136"/>
    </source>
</evidence>
<sequence length="756" mass="80137">MGPFDATKQIYRECEPRASAYGGGAAMQHGPWRSGERLARFAFVLEQFLGNAGFDRAPWLAVGLATGVTAWFALPLRLYWWMWIGGALAVAALSSWTMAREGRFPYLRQAFISMGLMLALGCALPWAKSELAGTRPISQPLTGQFRGLVLERQAQPAQERLRFLLLIRPAEGEPAIKVRVSVKAGFDASGAVEGAVLRAKLRLMPPSPPLVPGGYDAARAAWFGGIAASGSAYGPLEVEQPAPAVKGLAALRHALADHVRASVGGSAGGMAAAFASGDRGGIAPADEDAMRDSGLTHLLSVSGLHVSAVVGGTYWLAMRLLGLWPWLVLRLRLPLLASGCGGAAAVFYTALTGAEVPAMRSCIAALLVLAAVALGRQPLSMRLLAVAAVAVMLLWPEAVVGPSFQMSFGSVLAIIALHEAGPVRAFLTAREEPVWQRWLRQGVMLLLTGVVIELALMPASLFHFHRAGLYGALANLVAIPLTTVVTMPLIALALLLDAFGWGAPAWWLCGQSLDALLALARFVARQAGAVSMLPAMSGVAYAACIGGLLWLALWHGRVRLLGLVPPMGAILSLAFVTPPDVLISADGRDVGVVEQGGRQLVMLRYRPPQQDRVDFATSAMAENLGLDPMAPGVVVPLAAWPGAQCNNAFCRVGVRRDGRIYWLLLARGKAMGDGAAMQAACAAADVVVAQGRIDGVCQPRLLRADEAMLYRSGGLALDLAHGRLQAVGGQQGQHPWWRRPTWRGEGWRGAGIMPSR</sequence>
<feature type="transmembrane region" description="Helical" evidence="6">
    <location>
        <begin position="470"/>
        <end position="496"/>
    </location>
</feature>
<keyword evidence="3 6" id="KW-0812">Transmembrane</keyword>
<dbReference type="Pfam" id="PF13567">
    <property type="entry name" value="DUF4131"/>
    <property type="match status" value="1"/>
</dbReference>
<feature type="transmembrane region" description="Helical" evidence="6">
    <location>
        <begin position="57"/>
        <end position="74"/>
    </location>
</feature>
<evidence type="ECO:0000256" key="1">
    <source>
        <dbReference type="ARBA" id="ARBA00004651"/>
    </source>
</evidence>
<dbReference type="InterPro" id="IPR004477">
    <property type="entry name" value="ComEC_N"/>
</dbReference>
<feature type="domain" description="DUF4131" evidence="8">
    <location>
        <begin position="78"/>
        <end position="235"/>
    </location>
</feature>
<organism evidence="9 10">
    <name type="scientific">Novosphingobium umbonatum</name>
    <dbReference type="NCBI Taxonomy" id="1908524"/>
    <lineage>
        <taxon>Bacteria</taxon>
        <taxon>Pseudomonadati</taxon>
        <taxon>Pseudomonadota</taxon>
        <taxon>Alphaproteobacteria</taxon>
        <taxon>Sphingomonadales</taxon>
        <taxon>Sphingomonadaceae</taxon>
        <taxon>Novosphingobium</taxon>
    </lineage>
</organism>
<evidence type="ECO:0000313" key="9">
    <source>
        <dbReference type="EMBL" id="RVU03795.1"/>
    </source>
</evidence>
<keyword evidence="10" id="KW-1185">Reference proteome</keyword>
<comment type="caution">
    <text evidence="9">The sequence shown here is derived from an EMBL/GenBank/DDBJ whole genome shotgun (WGS) entry which is preliminary data.</text>
</comment>
<dbReference type="Pfam" id="PF03772">
    <property type="entry name" value="Competence"/>
    <property type="match status" value="1"/>
</dbReference>
<evidence type="ECO:0000256" key="3">
    <source>
        <dbReference type="ARBA" id="ARBA00022692"/>
    </source>
</evidence>
<protein>
    <submittedName>
        <fullName evidence="9">ComEC family competence protein</fullName>
    </submittedName>
</protein>
<evidence type="ECO:0000256" key="4">
    <source>
        <dbReference type="ARBA" id="ARBA00022989"/>
    </source>
</evidence>
<evidence type="ECO:0000313" key="10">
    <source>
        <dbReference type="Proteomes" id="UP000282837"/>
    </source>
</evidence>
<dbReference type="GO" id="GO:0005886">
    <property type="term" value="C:plasma membrane"/>
    <property type="evidence" value="ECO:0007669"/>
    <property type="project" value="UniProtKB-SubCell"/>
</dbReference>
<feature type="transmembrane region" description="Helical" evidence="6">
    <location>
        <begin position="530"/>
        <end position="553"/>
    </location>
</feature>
<feature type="transmembrane region" description="Helical" evidence="6">
    <location>
        <begin position="80"/>
        <end position="98"/>
    </location>
</feature>
<accession>A0A437N1L6</accession>
<dbReference type="PANTHER" id="PTHR30619">
    <property type="entry name" value="DNA INTERNALIZATION/COMPETENCE PROTEIN COMEC/REC2"/>
    <property type="match status" value="1"/>
</dbReference>
<dbReference type="OrthoDB" id="9790149at2"/>
<feature type="domain" description="ComEC/Rec2-related protein" evidence="7">
    <location>
        <begin position="276"/>
        <end position="557"/>
    </location>
</feature>
<keyword evidence="4 6" id="KW-1133">Transmembrane helix</keyword>
<comment type="subcellular location">
    <subcellularLocation>
        <location evidence="1">Cell membrane</location>
        <topology evidence="1">Multi-pass membrane protein</topology>
    </subcellularLocation>
</comment>
<feature type="transmembrane region" description="Helical" evidence="6">
    <location>
        <begin position="357"/>
        <end position="374"/>
    </location>
</feature>
<feature type="transmembrane region" description="Helical" evidence="6">
    <location>
        <begin position="329"/>
        <end position="351"/>
    </location>
</feature>
<feature type="transmembrane region" description="Helical" evidence="6">
    <location>
        <begin position="110"/>
        <end position="127"/>
    </location>
</feature>
<feature type="transmembrane region" description="Helical" evidence="6">
    <location>
        <begin position="381"/>
        <end position="398"/>
    </location>
</feature>
<proteinExistence type="predicted"/>
<dbReference type="PANTHER" id="PTHR30619:SF1">
    <property type="entry name" value="RECOMBINATION PROTEIN 2"/>
    <property type="match status" value="1"/>
</dbReference>
<evidence type="ECO:0000256" key="2">
    <source>
        <dbReference type="ARBA" id="ARBA00022475"/>
    </source>
</evidence>